<accession>A0ABR2L6Y6</accession>
<protein>
    <submittedName>
        <fullName evidence="1">Uncharacterized protein</fullName>
    </submittedName>
</protein>
<name>A0ABR2L6Y6_9EUKA</name>
<reference evidence="1 2" key="1">
    <citation type="submission" date="2024-04" db="EMBL/GenBank/DDBJ databases">
        <title>Tritrichomonas musculus Genome.</title>
        <authorList>
            <person name="Alves-Ferreira E."/>
            <person name="Grigg M."/>
            <person name="Lorenzi H."/>
            <person name="Galac M."/>
        </authorList>
    </citation>
    <scope>NUCLEOTIDE SEQUENCE [LARGE SCALE GENOMIC DNA]</scope>
    <source>
        <strain evidence="1 2">EAF2021</strain>
    </source>
</reference>
<evidence type="ECO:0000313" key="1">
    <source>
        <dbReference type="EMBL" id="KAK8899107.1"/>
    </source>
</evidence>
<dbReference type="Proteomes" id="UP001470230">
    <property type="component" value="Unassembled WGS sequence"/>
</dbReference>
<dbReference type="EMBL" id="JAPFFF010000001">
    <property type="protein sequence ID" value="KAK8899107.1"/>
    <property type="molecule type" value="Genomic_DNA"/>
</dbReference>
<keyword evidence="2" id="KW-1185">Reference proteome</keyword>
<gene>
    <name evidence="1" type="ORF">M9Y10_001408</name>
</gene>
<organism evidence="1 2">
    <name type="scientific">Tritrichomonas musculus</name>
    <dbReference type="NCBI Taxonomy" id="1915356"/>
    <lineage>
        <taxon>Eukaryota</taxon>
        <taxon>Metamonada</taxon>
        <taxon>Parabasalia</taxon>
        <taxon>Tritrichomonadida</taxon>
        <taxon>Tritrichomonadidae</taxon>
        <taxon>Tritrichomonas</taxon>
    </lineage>
</organism>
<comment type="caution">
    <text evidence="1">The sequence shown here is derived from an EMBL/GenBank/DDBJ whole genome shotgun (WGS) entry which is preliminary data.</text>
</comment>
<proteinExistence type="predicted"/>
<sequence>MKSFALRTKIIALIGCIFELMIIQYDDLADCSFIVDFPYQFIIDEQKKLIQKSGIDKSNMNMKNTIDKLPNFVDYNKSKLDEFKKKGFVISKNIKWTIKNKFEAISEEEYNKEARNIEKYSNVEFNLDISDQFKATNASFENLRAIGDFIIKPKE</sequence>
<evidence type="ECO:0000313" key="2">
    <source>
        <dbReference type="Proteomes" id="UP001470230"/>
    </source>
</evidence>